<evidence type="ECO:0000313" key="2">
    <source>
        <dbReference type="EMBL" id="EAU63169.1"/>
    </source>
</evidence>
<reference evidence="2 3" key="1">
    <citation type="submission" date="2006-04" db="EMBL/GenBank/DDBJ databases">
        <authorList>
            <person name="Nierman W.C."/>
        </authorList>
    </citation>
    <scope>NUCLEOTIDE SEQUENCE [LARGE SCALE GENOMIC DNA]</scope>
    <source>
        <strain evidence="2 3">DW4/3-1</strain>
    </source>
</reference>
<protein>
    <submittedName>
        <fullName evidence="2">Putative N5,N10-methylenetetrahydromethanopterin reductase homolog</fullName>
    </submittedName>
</protein>
<dbReference type="Gene3D" id="3.20.20.30">
    <property type="entry name" value="Luciferase-like domain"/>
    <property type="match status" value="1"/>
</dbReference>
<organism evidence="2 3">
    <name type="scientific">Stigmatella aurantiaca (strain DW4/3-1)</name>
    <dbReference type="NCBI Taxonomy" id="378806"/>
    <lineage>
        <taxon>Bacteria</taxon>
        <taxon>Pseudomonadati</taxon>
        <taxon>Myxococcota</taxon>
        <taxon>Myxococcia</taxon>
        <taxon>Myxococcales</taxon>
        <taxon>Cystobacterineae</taxon>
        <taxon>Archangiaceae</taxon>
        <taxon>Stigmatella</taxon>
    </lineage>
</organism>
<dbReference type="PATRIC" id="fig|378806.16.peg.2046"/>
<feature type="non-terminal residue" evidence="2">
    <location>
        <position position="1"/>
    </location>
</feature>
<dbReference type="EMBL" id="AAMD01000179">
    <property type="protein sequence ID" value="EAU63169.1"/>
    <property type="molecule type" value="Genomic_DNA"/>
</dbReference>
<gene>
    <name evidence="2" type="ORF">STIAU_1135</name>
</gene>
<feature type="region of interest" description="Disordered" evidence="1">
    <location>
        <begin position="1"/>
        <end position="22"/>
    </location>
</feature>
<dbReference type="Proteomes" id="UP000032702">
    <property type="component" value="Unassembled WGS sequence"/>
</dbReference>
<sequence>GGPVRAQEGSERPAVTGPAALSRVVQGETVPDEDLWEVLSEQESLIVGSKEQVRKRLKRYEALGIDALMSFHQVGALPHEKVMKSIRLTGELIPEFNAPPPP</sequence>
<evidence type="ECO:0000313" key="3">
    <source>
        <dbReference type="Proteomes" id="UP000032702"/>
    </source>
</evidence>
<proteinExistence type="predicted"/>
<dbReference type="SUPFAM" id="SSF51679">
    <property type="entry name" value="Bacterial luciferase-like"/>
    <property type="match status" value="1"/>
</dbReference>
<dbReference type="GO" id="GO:0016705">
    <property type="term" value="F:oxidoreductase activity, acting on paired donors, with incorporation or reduction of molecular oxygen"/>
    <property type="evidence" value="ECO:0007669"/>
    <property type="project" value="InterPro"/>
</dbReference>
<comment type="caution">
    <text evidence="2">The sequence shown here is derived from an EMBL/GenBank/DDBJ whole genome shotgun (WGS) entry which is preliminary data.</text>
</comment>
<dbReference type="InterPro" id="IPR036661">
    <property type="entry name" value="Luciferase-like_sf"/>
</dbReference>
<evidence type="ECO:0000256" key="1">
    <source>
        <dbReference type="SAM" id="MobiDB-lite"/>
    </source>
</evidence>
<dbReference type="AlphaFoldDB" id="Q08RQ8"/>
<accession>Q08RQ8</accession>
<name>Q08RQ8_STIAD</name>